<dbReference type="InterPro" id="IPR009057">
    <property type="entry name" value="Homeodomain-like_sf"/>
</dbReference>
<evidence type="ECO:0000313" key="5">
    <source>
        <dbReference type="Proteomes" id="UP000283644"/>
    </source>
</evidence>
<feature type="domain" description="HTH tetR-type" evidence="3">
    <location>
        <begin position="14"/>
        <end position="74"/>
    </location>
</feature>
<keyword evidence="5" id="KW-1185">Reference proteome</keyword>
<evidence type="ECO:0000256" key="1">
    <source>
        <dbReference type="ARBA" id="ARBA00023125"/>
    </source>
</evidence>
<dbReference type="AlphaFoldDB" id="A0A417XZA5"/>
<proteinExistence type="predicted"/>
<dbReference type="PROSITE" id="PS50977">
    <property type="entry name" value="HTH_TETR_2"/>
    <property type="match status" value="1"/>
</dbReference>
<evidence type="ECO:0000313" key="4">
    <source>
        <dbReference type="EMBL" id="RHW25686.1"/>
    </source>
</evidence>
<comment type="caution">
    <text evidence="4">The sequence shown here is derived from an EMBL/GenBank/DDBJ whole genome shotgun (WGS) entry which is preliminary data.</text>
</comment>
<sequence>MENGVVAVAHVSRDDPRRAYFEAAYAILSTEGYAGLKLAAVCRRLSVSTGGFYHWFTSWQEFTDAMLEDWRHHRTTAVAELARSIPDPVERLESLAATTAHLDRAAEGAIRVWSRVDPQVGEVQRVVDEQRFDVVMEAMRDLVGPDAAHQFARLGYSVLVGFELLAADGATDELAWSLDQVLQAARRFADR</sequence>
<accession>A0A417XZA5</accession>
<dbReference type="Gene3D" id="1.10.357.10">
    <property type="entry name" value="Tetracycline Repressor, domain 2"/>
    <property type="match status" value="1"/>
</dbReference>
<dbReference type="Pfam" id="PF00440">
    <property type="entry name" value="TetR_N"/>
    <property type="match status" value="1"/>
</dbReference>
<organism evidence="4 5">
    <name type="scientific">Nocardioides immobilis</name>
    <dbReference type="NCBI Taxonomy" id="2049295"/>
    <lineage>
        <taxon>Bacteria</taxon>
        <taxon>Bacillati</taxon>
        <taxon>Actinomycetota</taxon>
        <taxon>Actinomycetes</taxon>
        <taxon>Propionibacteriales</taxon>
        <taxon>Nocardioidaceae</taxon>
        <taxon>Nocardioides</taxon>
    </lineage>
</organism>
<dbReference type="GO" id="GO:0003677">
    <property type="term" value="F:DNA binding"/>
    <property type="evidence" value="ECO:0007669"/>
    <property type="project" value="UniProtKB-UniRule"/>
</dbReference>
<feature type="DNA-binding region" description="H-T-H motif" evidence="2">
    <location>
        <begin position="37"/>
        <end position="56"/>
    </location>
</feature>
<evidence type="ECO:0000259" key="3">
    <source>
        <dbReference type="PROSITE" id="PS50977"/>
    </source>
</evidence>
<evidence type="ECO:0000256" key="2">
    <source>
        <dbReference type="PROSITE-ProRule" id="PRU00335"/>
    </source>
</evidence>
<dbReference type="Proteomes" id="UP000283644">
    <property type="component" value="Unassembled WGS sequence"/>
</dbReference>
<name>A0A417XZA5_9ACTN</name>
<keyword evidence="1 2" id="KW-0238">DNA-binding</keyword>
<dbReference type="SUPFAM" id="SSF46689">
    <property type="entry name" value="Homeodomain-like"/>
    <property type="match status" value="1"/>
</dbReference>
<dbReference type="EMBL" id="QXGH01000022">
    <property type="protein sequence ID" value="RHW25686.1"/>
    <property type="molecule type" value="Genomic_DNA"/>
</dbReference>
<dbReference type="OrthoDB" id="3218408at2"/>
<reference evidence="4 5" key="1">
    <citation type="submission" date="2018-09" db="EMBL/GenBank/DDBJ databases">
        <title>Genome sequencing of Nocardioides immobilis CCTCC AB 2017083 for comparison to Nocardioides silvaticus.</title>
        <authorList>
            <person name="Li C."/>
            <person name="Wang G."/>
        </authorList>
    </citation>
    <scope>NUCLEOTIDE SEQUENCE [LARGE SCALE GENOMIC DNA]</scope>
    <source>
        <strain evidence="4 5">CCTCC AB 2017083</strain>
    </source>
</reference>
<protein>
    <submittedName>
        <fullName evidence="4">TetR/AcrR family transcriptional regulator</fullName>
    </submittedName>
</protein>
<gene>
    <name evidence="4" type="ORF">D0Z08_18090</name>
</gene>
<dbReference type="InterPro" id="IPR001647">
    <property type="entry name" value="HTH_TetR"/>
</dbReference>